<organism evidence="11 12">
    <name type="scientific">Agarivorans gilvus</name>
    <dbReference type="NCBI Taxonomy" id="680279"/>
    <lineage>
        <taxon>Bacteria</taxon>
        <taxon>Pseudomonadati</taxon>
        <taxon>Pseudomonadota</taxon>
        <taxon>Gammaproteobacteria</taxon>
        <taxon>Alteromonadales</taxon>
        <taxon>Alteromonadaceae</taxon>
        <taxon>Agarivorans</taxon>
    </lineage>
</organism>
<dbReference type="CDD" id="cd02009">
    <property type="entry name" value="TPP_SHCHC_synthase"/>
    <property type="match status" value="1"/>
</dbReference>
<feature type="domain" description="Thiamine pyrophosphate enzyme TPP-binding" evidence="8">
    <location>
        <begin position="419"/>
        <end position="552"/>
    </location>
</feature>
<dbReference type="EC" id="2.2.1.9" evidence="7"/>
<evidence type="ECO:0000256" key="3">
    <source>
        <dbReference type="ARBA" id="ARBA00022723"/>
    </source>
</evidence>
<evidence type="ECO:0000259" key="9">
    <source>
        <dbReference type="Pfam" id="PF02776"/>
    </source>
</evidence>
<dbReference type="SUPFAM" id="SSF52518">
    <property type="entry name" value="Thiamin diphosphate-binding fold (THDP-binding)"/>
    <property type="match status" value="2"/>
</dbReference>
<comment type="function">
    <text evidence="7">Catalyzes the thiamine diphosphate-dependent decarboxylation of 2-oxoglutarate and the subsequent addition of the resulting succinic semialdehyde-thiamine pyrophosphate anion to isochorismate to yield 2-succinyl-5-enolpyruvyl-6-hydroxy-3-cyclohexene-1-carboxylate (SEPHCHC).</text>
</comment>
<dbReference type="InterPro" id="IPR032264">
    <property type="entry name" value="MenD_middle"/>
</dbReference>
<dbReference type="InterPro" id="IPR004433">
    <property type="entry name" value="MenaQ_synth_MenD"/>
</dbReference>
<keyword evidence="5 7" id="KW-0786">Thiamine pyrophosphate</keyword>
<dbReference type="PANTHER" id="PTHR42916:SF1">
    <property type="entry name" value="PROTEIN PHYLLO, CHLOROPLASTIC"/>
    <property type="match status" value="1"/>
</dbReference>
<comment type="pathway">
    <text evidence="7">Quinol/quinone metabolism; 1,4-dihydroxy-2-naphthoate biosynthesis; 1,4-dihydroxy-2-naphthoate from chorismate: step 2/7.</text>
</comment>
<keyword evidence="2 7" id="KW-0808">Transferase</keyword>
<dbReference type="PIRSF" id="PIRSF004983">
    <property type="entry name" value="MenD"/>
    <property type="match status" value="1"/>
</dbReference>
<dbReference type="CDD" id="cd07037">
    <property type="entry name" value="TPP_PYR_MenD"/>
    <property type="match status" value="1"/>
</dbReference>
<comment type="pathway">
    <text evidence="7">Quinol/quinone metabolism; menaquinone biosynthesis.</text>
</comment>
<evidence type="ECO:0000256" key="7">
    <source>
        <dbReference type="HAMAP-Rule" id="MF_01659"/>
    </source>
</evidence>
<evidence type="ECO:0000256" key="2">
    <source>
        <dbReference type="ARBA" id="ARBA00022679"/>
    </source>
</evidence>
<keyword evidence="6 7" id="KW-0464">Manganese</keyword>
<name>A0ABQ1I3Q2_9ALTE</name>
<accession>A0ABQ1I3Q2</accession>
<dbReference type="Gene3D" id="3.40.50.1220">
    <property type="entry name" value="TPP-binding domain"/>
    <property type="match status" value="1"/>
</dbReference>
<comment type="catalytic activity">
    <reaction evidence="7">
        <text>isochorismate + 2-oxoglutarate + H(+) = 5-enolpyruvoyl-6-hydroxy-2-succinyl-cyclohex-3-ene-1-carboxylate + CO2</text>
        <dbReference type="Rhea" id="RHEA:25593"/>
        <dbReference type="ChEBI" id="CHEBI:15378"/>
        <dbReference type="ChEBI" id="CHEBI:16526"/>
        <dbReference type="ChEBI" id="CHEBI:16810"/>
        <dbReference type="ChEBI" id="CHEBI:29780"/>
        <dbReference type="ChEBI" id="CHEBI:58818"/>
        <dbReference type="EC" id="2.2.1.9"/>
    </reaction>
</comment>
<dbReference type="Pfam" id="PF16582">
    <property type="entry name" value="TPP_enzyme_M_2"/>
    <property type="match status" value="1"/>
</dbReference>
<comment type="cofactor">
    <cofactor evidence="7">
        <name>thiamine diphosphate</name>
        <dbReference type="ChEBI" id="CHEBI:58937"/>
    </cofactor>
    <text evidence="7">Binds 1 thiamine pyrophosphate per subunit.</text>
</comment>
<protein>
    <recommendedName>
        <fullName evidence="7">2-succinyl-5-enolpyruvyl-6-hydroxy-3-cyclohexene-1-carboxylate synthase</fullName>
        <shortName evidence="7">SEPHCHC synthase</shortName>
        <ecNumber evidence="7">2.2.1.9</ecNumber>
    </recommendedName>
    <alternativeName>
        <fullName evidence="7">Menaquinone biosynthesis protein MenD</fullName>
    </alternativeName>
</protein>
<evidence type="ECO:0000256" key="5">
    <source>
        <dbReference type="ARBA" id="ARBA00023052"/>
    </source>
</evidence>
<dbReference type="EMBL" id="BMDY01000018">
    <property type="protein sequence ID" value="GGB13578.1"/>
    <property type="molecule type" value="Genomic_DNA"/>
</dbReference>
<dbReference type="Pfam" id="PF02776">
    <property type="entry name" value="TPP_enzyme_N"/>
    <property type="match status" value="1"/>
</dbReference>
<comment type="cofactor">
    <cofactor evidence="7">
        <name>Mg(2+)</name>
        <dbReference type="ChEBI" id="CHEBI:18420"/>
    </cofactor>
    <cofactor evidence="7">
        <name>Mn(2+)</name>
        <dbReference type="ChEBI" id="CHEBI:29035"/>
    </cofactor>
</comment>
<dbReference type="InterPro" id="IPR012001">
    <property type="entry name" value="Thiamin_PyroP_enz_TPP-bd_dom"/>
</dbReference>
<dbReference type="InterPro" id="IPR029061">
    <property type="entry name" value="THDP-binding"/>
</dbReference>
<reference evidence="12" key="1">
    <citation type="journal article" date="2019" name="Int. J. Syst. Evol. Microbiol.">
        <title>The Global Catalogue of Microorganisms (GCM) 10K type strain sequencing project: providing services to taxonomists for standard genome sequencing and annotation.</title>
        <authorList>
            <consortium name="The Broad Institute Genomics Platform"/>
            <consortium name="The Broad Institute Genome Sequencing Center for Infectious Disease"/>
            <person name="Wu L."/>
            <person name="Ma J."/>
        </authorList>
    </citation>
    <scope>NUCLEOTIDE SEQUENCE [LARGE SCALE GENOMIC DNA]</scope>
    <source>
        <strain evidence="12">CGMCC 1.10131</strain>
    </source>
</reference>
<feature type="domain" description="Thiamine pyrophosphate enzyme N-terminal TPP-binding" evidence="9">
    <location>
        <begin position="10"/>
        <end position="122"/>
    </location>
</feature>
<dbReference type="NCBIfam" id="TIGR00173">
    <property type="entry name" value="menD"/>
    <property type="match status" value="1"/>
</dbReference>
<keyword evidence="4 7" id="KW-0460">Magnesium</keyword>
<evidence type="ECO:0000313" key="12">
    <source>
        <dbReference type="Proteomes" id="UP000651977"/>
    </source>
</evidence>
<evidence type="ECO:0000259" key="10">
    <source>
        <dbReference type="Pfam" id="PF16582"/>
    </source>
</evidence>
<evidence type="ECO:0000256" key="4">
    <source>
        <dbReference type="ARBA" id="ARBA00022842"/>
    </source>
</evidence>
<comment type="caution">
    <text evidence="11">The sequence shown here is derived from an EMBL/GenBank/DDBJ whole genome shotgun (WGS) entry which is preliminary data.</text>
</comment>
<dbReference type="Gene3D" id="3.40.50.970">
    <property type="match status" value="2"/>
</dbReference>
<keyword evidence="12" id="KW-1185">Reference proteome</keyword>
<evidence type="ECO:0000259" key="8">
    <source>
        <dbReference type="Pfam" id="PF02775"/>
    </source>
</evidence>
<evidence type="ECO:0000256" key="1">
    <source>
        <dbReference type="ARBA" id="ARBA00022428"/>
    </source>
</evidence>
<dbReference type="Proteomes" id="UP000651977">
    <property type="component" value="Unassembled WGS sequence"/>
</dbReference>
<comment type="similarity">
    <text evidence="7">Belongs to the TPP enzyme family. MenD subfamily.</text>
</comment>
<dbReference type="PANTHER" id="PTHR42916">
    <property type="entry name" value="2-SUCCINYL-5-ENOLPYRUVYL-6-HYDROXY-3-CYCLOHEXENE-1-CARBOXYLATE SYNTHASE"/>
    <property type="match status" value="1"/>
</dbReference>
<evidence type="ECO:0000256" key="6">
    <source>
        <dbReference type="ARBA" id="ARBA00023211"/>
    </source>
</evidence>
<comment type="subunit">
    <text evidence="7">Homodimer.</text>
</comment>
<feature type="domain" description="Menaquinone biosynthesis protein MenD middle" evidence="10">
    <location>
        <begin position="187"/>
        <end position="399"/>
    </location>
</feature>
<gene>
    <name evidence="7 11" type="primary">menD</name>
    <name evidence="11" type="ORF">GCM10007414_28720</name>
</gene>
<dbReference type="RefSeq" id="WP_055733734.1">
    <property type="nucleotide sequence ID" value="NZ_BMDY01000018.1"/>
</dbReference>
<evidence type="ECO:0000313" key="11">
    <source>
        <dbReference type="EMBL" id="GGB13578.1"/>
    </source>
</evidence>
<proteinExistence type="inferred from homology"/>
<sequence length="576" mass="63264">MIKNINIAWAEWLIEDCVRHGIKHFCLAPGSRSAPLSLAVAQHPDCISHCHFDERGLGFFALGLARAKQQPVVVITTSGSAVANLYPAVVEARQNGVPLVILSADRPSELIGMGANQAIQQQGIFSHYPVYQAQLSEPSLASPPQTMLTHLGHALAQQQQQAGPIHLNCPYREPFYPEQVKQDLSEHARPLLAWLASDNAYYRVQAQTINCQQHPAWLTLRQQQQILVVLGQQALAQSQAIVDWAQQAGLPVLVDCQSHWQALSSQQQMISQAELLLANPGFSANSQAKLVIQFGGKLVSKRLGQYLADTQAEHWLIDPHHQVINPSHRIQQRWHCAALAWLQAHPLAVSNAENHYFALWRHAQQQLAPLVEQAISDYSELAIVAQVSALQPPNTALFMGNSMSVRLFELLGRPCRASHYLANRGASGIDGLVASSCGVAEGLQQRCTLVIGDTSLLHDLNSLSLVAQSSQALTIVLINNNGGEIFNLLPRLTSGEQHQQLARDFFQLPHQTQFASAAACFGLAYAKVEDKQQFSDAFKLAQQSKQSYLIEVCVPSGDASARYQSLINQVIQQDAL</sequence>
<keyword evidence="1 7" id="KW-0474">Menaquinone biosynthesis</keyword>
<keyword evidence="3 7" id="KW-0479">Metal-binding</keyword>
<dbReference type="InterPro" id="IPR011766">
    <property type="entry name" value="TPP_enzyme_TPP-bd"/>
</dbReference>
<dbReference type="Pfam" id="PF02775">
    <property type="entry name" value="TPP_enzyme_C"/>
    <property type="match status" value="1"/>
</dbReference>
<dbReference type="HAMAP" id="MF_01659">
    <property type="entry name" value="MenD"/>
    <property type="match status" value="1"/>
</dbReference>